<protein>
    <submittedName>
        <fullName evidence="1">Uncharacterized protein</fullName>
    </submittedName>
</protein>
<gene>
    <name evidence="1" type="ORF">H5410_036408</name>
</gene>
<comment type="caution">
    <text evidence="1">The sequence shown here is derived from an EMBL/GenBank/DDBJ whole genome shotgun (WGS) entry which is preliminary data.</text>
</comment>
<dbReference type="EMBL" id="JACXVP010000007">
    <property type="protein sequence ID" value="KAG5595176.1"/>
    <property type="molecule type" value="Genomic_DNA"/>
</dbReference>
<dbReference type="Proteomes" id="UP000824120">
    <property type="component" value="Chromosome 7"/>
</dbReference>
<accession>A0A9J5Y6F2</accession>
<dbReference type="AlphaFoldDB" id="A0A9J5Y6F2"/>
<sequence>MKKNIEVLNQINGSHSRLIQLIRSLLSFAVPHLYPNDILGSPIPWDPASDKEGTPTFSTDIQSIKAEFTLEEVDRRRAALVDTSLEVDVDSLPTEASSSTPASKP</sequence>
<keyword evidence="2" id="KW-1185">Reference proteome</keyword>
<reference evidence="1 2" key="1">
    <citation type="submission" date="2020-09" db="EMBL/GenBank/DDBJ databases">
        <title>De no assembly of potato wild relative species, Solanum commersonii.</title>
        <authorList>
            <person name="Cho K."/>
        </authorList>
    </citation>
    <scope>NUCLEOTIDE SEQUENCE [LARGE SCALE GENOMIC DNA]</scope>
    <source>
        <strain evidence="1">LZ3.2</strain>
        <tissue evidence="1">Leaf</tissue>
    </source>
</reference>
<evidence type="ECO:0000313" key="2">
    <source>
        <dbReference type="Proteomes" id="UP000824120"/>
    </source>
</evidence>
<organism evidence="1 2">
    <name type="scientific">Solanum commersonii</name>
    <name type="common">Commerson's wild potato</name>
    <name type="synonym">Commerson's nightshade</name>
    <dbReference type="NCBI Taxonomy" id="4109"/>
    <lineage>
        <taxon>Eukaryota</taxon>
        <taxon>Viridiplantae</taxon>
        <taxon>Streptophyta</taxon>
        <taxon>Embryophyta</taxon>
        <taxon>Tracheophyta</taxon>
        <taxon>Spermatophyta</taxon>
        <taxon>Magnoliopsida</taxon>
        <taxon>eudicotyledons</taxon>
        <taxon>Gunneridae</taxon>
        <taxon>Pentapetalae</taxon>
        <taxon>asterids</taxon>
        <taxon>lamiids</taxon>
        <taxon>Solanales</taxon>
        <taxon>Solanaceae</taxon>
        <taxon>Solanoideae</taxon>
        <taxon>Solaneae</taxon>
        <taxon>Solanum</taxon>
    </lineage>
</organism>
<name>A0A9J5Y6F2_SOLCO</name>
<evidence type="ECO:0000313" key="1">
    <source>
        <dbReference type="EMBL" id="KAG5595176.1"/>
    </source>
</evidence>
<proteinExistence type="predicted"/>